<accession>A0A0F9ULB0</accession>
<dbReference type="AlphaFoldDB" id="A0A0F9ULB0"/>
<reference evidence="1" key="1">
    <citation type="journal article" date="2015" name="Nature">
        <title>Complex archaea that bridge the gap between prokaryotes and eukaryotes.</title>
        <authorList>
            <person name="Spang A."/>
            <person name="Saw J.H."/>
            <person name="Jorgensen S.L."/>
            <person name="Zaremba-Niedzwiedzka K."/>
            <person name="Martijn J."/>
            <person name="Lind A.E."/>
            <person name="van Eijk R."/>
            <person name="Schleper C."/>
            <person name="Guy L."/>
            <person name="Ettema T.J."/>
        </authorList>
    </citation>
    <scope>NUCLEOTIDE SEQUENCE</scope>
</reference>
<protein>
    <submittedName>
        <fullName evidence="1">Uncharacterized protein</fullName>
    </submittedName>
</protein>
<comment type="caution">
    <text evidence="1">The sequence shown here is derived from an EMBL/GenBank/DDBJ whole genome shotgun (WGS) entry which is preliminary data.</text>
</comment>
<organism evidence="1">
    <name type="scientific">marine sediment metagenome</name>
    <dbReference type="NCBI Taxonomy" id="412755"/>
    <lineage>
        <taxon>unclassified sequences</taxon>
        <taxon>metagenomes</taxon>
        <taxon>ecological metagenomes</taxon>
    </lineage>
</organism>
<gene>
    <name evidence="1" type="ORF">LCGC14_0593360</name>
</gene>
<proteinExistence type="predicted"/>
<dbReference type="EMBL" id="LAZR01000932">
    <property type="protein sequence ID" value="KKN54358.1"/>
    <property type="molecule type" value="Genomic_DNA"/>
</dbReference>
<sequence>MEGKVNLSEATLYALGDKTMDKSEAEEILDGIMDLINGPDAPDDTVCFDVQFLPTVILEVLERISEYEDKLEQIREQTY</sequence>
<evidence type="ECO:0000313" key="1">
    <source>
        <dbReference type="EMBL" id="KKN54358.1"/>
    </source>
</evidence>
<name>A0A0F9ULB0_9ZZZZ</name>